<keyword evidence="4 9" id="KW-0808">Transferase</keyword>
<organism evidence="11 12">
    <name type="scientific">Neptuniibacter pectenicola</name>
    <dbReference type="NCBI Taxonomy" id="1806669"/>
    <lineage>
        <taxon>Bacteria</taxon>
        <taxon>Pseudomonadati</taxon>
        <taxon>Pseudomonadota</taxon>
        <taxon>Gammaproteobacteria</taxon>
        <taxon>Oceanospirillales</taxon>
        <taxon>Oceanospirillaceae</taxon>
        <taxon>Neptuniibacter</taxon>
    </lineage>
</organism>
<sequence>MMPLQFILCLIAGALIAPSLAPFDIPYLALAPPALLYLLSYQKNTTQGALLGWAFGLGFFGSGVSWVFVSISEHSQTPLPLAVGLTTLFVAALALLFSVQLYLWKKLFSARMPVLSFIGLWILFEWVRSWLFTGFPWLYLGNASLDTPYQNLLPIGGVWLASSAILITALAIAELIRSRSLLPLLIAPLPLIGCYLLPPLWTEPSENSLSVAIVQPNIAQAIKWNQGYREDILTQYETLTRNHLDAQLVLWPETAIPALFRYAAAPLAELLNDLDSSGTTLISGLPSAIPDSEHPKGYLIHNSLAILTNGSGVYHKQRLVPFGEYVPMEKSIRGLFDFFNLPMSSFSLPTSQQPLLSVGQTKLSAAICYEIAYPELVRTSSSDADMLLTVSNDTWFGRSIAPAQHLQIARVRAVENGRWVIRGTNNGITALINAQGAIVQQLPQFQSGVLRGTAQGMQGQTPYQQYGALPVLLLALILTLIPLGQRRKRDNRERYPNFR</sequence>
<feature type="transmembrane region" description="Helical" evidence="9">
    <location>
        <begin position="81"/>
        <end position="103"/>
    </location>
</feature>
<reference evidence="11 12" key="1">
    <citation type="submission" date="2024-03" db="EMBL/GenBank/DDBJ databases">
        <title>Community enrichment and isolation of bacterial strains for fucoidan degradation.</title>
        <authorList>
            <person name="Sichert A."/>
        </authorList>
    </citation>
    <scope>NUCLEOTIDE SEQUENCE [LARGE SCALE GENOMIC DNA]</scope>
    <source>
        <strain evidence="11 12">AS76</strain>
    </source>
</reference>
<feature type="transmembrane region" description="Helical" evidence="9">
    <location>
        <begin position="115"/>
        <end position="140"/>
    </location>
</feature>
<evidence type="ECO:0000256" key="9">
    <source>
        <dbReference type="HAMAP-Rule" id="MF_01148"/>
    </source>
</evidence>
<dbReference type="CDD" id="cd07571">
    <property type="entry name" value="ALP_N-acyl_transferase"/>
    <property type="match status" value="1"/>
</dbReference>
<evidence type="ECO:0000256" key="3">
    <source>
        <dbReference type="ARBA" id="ARBA00022475"/>
    </source>
</evidence>
<comment type="similarity">
    <text evidence="2 9">Belongs to the CN hydrolase family. Apolipoprotein N-acyltransferase subfamily.</text>
</comment>
<evidence type="ECO:0000256" key="5">
    <source>
        <dbReference type="ARBA" id="ARBA00022692"/>
    </source>
</evidence>
<evidence type="ECO:0000256" key="7">
    <source>
        <dbReference type="ARBA" id="ARBA00023136"/>
    </source>
</evidence>
<dbReference type="SUPFAM" id="SSF56317">
    <property type="entry name" value="Carbon-nitrogen hydrolase"/>
    <property type="match status" value="1"/>
</dbReference>
<evidence type="ECO:0000259" key="10">
    <source>
        <dbReference type="PROSITE" id="PS50263"/>
    </source>
</evidence>
<comment type="caution">
    <text evidence="11">The sequence shown here is derived from an EMBL/GenBank/DDBJ whole genome shotgun (WGS) entry which is preliminary data.</text>
</comment>
<accession>A0ABU9TR94</accession>
<keyword evidence="3 9" id="KW-1003">Cell membrane</keyword>
<evidence type="ECO:0000313" key="11">
    <source>
        <dbReference type="EMBL" id="MEM5535737.1"/>
    </source>
</evidence>
<dbReference type="Proteomes" id="UP001449225">
    <property type="component" value="Unassembled WGS sequence"/>
</dbReference>
<proteinExistence type="inferred from homology"/>
<keyword evidence="6 9" id="KW-1133">Transmembrane helix</keyword>
<dbReference type="NCBIfam" id="TIGR00546">
    <property type="entry name" value="lnt"/>
    <property type="match status" value="1"/>
</dbReference>
<comment type="subcellular location">
    <subcellularLocation>
        <location evidence="1 9">Cell membrane</location>
        <topology evidence="1 9">Multi-pass membrane protein</topology>
    </subcellularLocation>
</comment>
<dbReference type="RefSeq" id="WP_339890438.1">
    <property type="nucleotide sequence ID" value="NZ_CAXBCE010000005.1"/>
</dbReference>
<feature type="transmembrane region" description="Helical" evidence="9">
    <location>
        <begin position="49"/>
        <end position="69"/>
    </location>
</feature>
<keyword evidence="8 9" id="KW-0012">Acyltransferase</keyword>
<keyword evidence="12" id="KW-1185">Reference proteome</keyword>
<dbReference type="PANTHER" id="PTHR38686">
    <property type="entry name" value="APOLIPOPROTEIN N-ACYLTRANSFERASE"/>
    <property type="match status" value="1"/>
</dbReference>
<evidence type="ECO:0000256" key="6">
    <source>
        <dbReference type="ARBA" id="ARBA00022989"/>
    </source>
</evidence>
<dbReference type="Gene3D" id="3.60.110.10">
    <property type="entry name" value="Carbon-nitrogen hydrolase"/>
    <property type="match status" value="1"/>
</dbReference>
<feature type="transmembrane region" description="Helical" evidence="9">
    <location>
        <begin position="152"/>
        <end position="173"/>
    </location>
</feature>
<evidence type="ECO:0000256" key="8">
    <source>
        <dbReference type="ARBA" id="ARBA00023315"/>
    </source>
</evidence>
<feature type="transmembrane region" description="Helical" evidence="9">
    <location>
        <begin position="466"/>
        <end position="484"/>
    </location>
</feature>
<keyword evidence="5 9" id="KW-0812">Transmembrane</keyword>
<dbReference type="Pfam" id="PF00795">
    <property type="entry name" value="CN_hydrolase"/>
    <property type="match status" value="1"/>
</dbReference>
<dbReference type="InterPro" id="IPR036526">
    <property type="entry name" value="C-N_Hydrolase_sf"/>
</dbReference>
<evidence type="ECO:0000313" key="12">
    <source>
        <dbReference type="Proteomes" id="UP001449225"/>
    </source>
</evidence>
<dbReference type="Pfam" id="PF20154">
    <property type="entry name" value="LNT_N"/>
    <property type="match status" value="1"/>
</dbReference>
<evidence type="ECO:0000256" key="1">
    <source>
        <dbReference type="ARBA" id="ARBA00004651"/>
    </source>
</evidence>
<dbReference type="InterPro" id="IPR045378">
    <property type="entry name" value="LNT_N"/>
</dbReference>
<dbReference type="PROSITE" id="PS50263">
    <property type="entry name" value="CN_HYDROLASE"/>
    <property type="match status" value="1"/>
</dbReference>
<dbReference type="InterPro" id="IPR003010">
    <property type="entry name" value="C-N_Hydrolase"/>
</dbReference>
<evidence type="ECO:0000256" key="4">
    <source>
        <dbReference type="ARBA" id="ARBA00022679"/>
    </source>
</evidence>
<dbReference type="EC" id="2.3.1.269" evidence="9"/>
<name>A0ABU9TR94_9GAMM</name>
<feature type="domain" description="CN hydrolase" evidence="10">
    <location>
        <begin position="214"/>
        <end position="456"/>
    </location>
</feature>
<dbReference type="GO" id="GO:0016746">
    <property type="term" value="F:acyltransferase activity"/>
    <property type="evidence" value="ECO:0007669"/>
    <property type="project" value="UniProtKB-KW"/>
</dbReference>
<protein>
    <recommendedName>
        <fullName evidence="9">Apolipoprotein N-acyltransferase</fullName>
        <shortName evidence="9">ALP N-acyltransferase</shortName>
        <ecNumber evidence="9">2.3.1.269</ecNumber>
    </recommendedName>
</protein>
<feature type="transmembrane region" description="Helical" evidence="9">
    <location>
        <begin position="180"/>
        <end position="201"/>
    </location>
</feature>
<evidence type="ECO:0000256" key="2">
    <source>
        <dbReference type="ARBA" id="ARBA00010065"/>
    </source>
</evidence>
<comment type="pathway">
    <text evidence="9">Protein modification; lipoprotein biosynthesis (N-acyl transfer).</text>
</comment>
<comment type="catalytic activity">
    <reaction evidence="9">
        <text>N-terminal S-1,2-diacyl-sn-glyceryl-L-cysteinyl-[lipoprotein] + a glycerophospholipid = N-acyl-S-1,2-diacyl-sn-glyceryl-L-cysteinyl-[lipoprotein] + a 2-acyl-sn-glycero-3-phospholipid + H(+)</text>
        <dbReference type="Rhea" id="RHEA:48228"/>
        <dbReference type="Rhea" id="RHEA-COMP:14681"/>
        <dbReference type="Rhea" id="RHEA-COMP:14684"/>
        <dbReference type="ChEBI" id="CHEBI:15378"/>
        <dbReference type="ChEBI" id="CHEBI:136912"/>
        <dbReference type="ChEBI" id="CHEBI:140656"/>
        <dbReference type="ChEBI" id="CHEBI:140657"/>
        <dbReference type="ChEBI" id="CHEBI:140660"/>
        <dbReference type="EC" id="2.3.1.269"/>
    </reaction>
</comment>
<dbReference type="InterPro" id="IPR004563">
    <property type="entry name" value="Apolipo_AcylTrfase"/>
</dbReference>
<keyword evidence="7 9" id="KW-0472">Membrane</keyword>
<feature type="transmembrane region" description="Helical" evidence="9">
    <location>
        <begin position="26"/>
        <end position="42"/>
    </location>
</feature>
<dbReference type="PANTHER" id="PTHR38686:SF1">
    <property type="entry name" value="APOLIPOPROTEIN N-ACYLTRANSFERASE"/>
    <property type="match status" value="1"/>
</dbReference>
<comment type="function">
    <text evidence="9">Catalyzes the phospholipid dependent N-acylation of the N-terminal cysteine of apolipoprotein, the last step in lipoprotein maturation.</text>
</comment>
<dbReference type="HAMAP" id="MF_01148">
    <property type="entry name" value="Lnt"/>
    <property type="match status" value="1"/>
</dbReference>
<dbReference type="EMBL" id="JBBMRA010000003">
    <property type="protein sequence ID" value="MEM5535737.1"/>
    <property type="molecule type" value="Genomic_DNA"/>
</dbReference>
<gene>
    <name evidence="9 11" type="primary">lnt</name>
    <name evidence="11" type="ORF">WNY58_04950</name>
</gene>